<dbReference type="AlphaFoldDB" id="A0A010RX66"/>
<dbReference type="SUPFAM" id="SSF117916">
    <property type="entry name" value="Fe-S cluster assembly (FSCA) domain-like"/>
    <property type="match status" value="1"/>
</dbReference>
<feature type="region of interest" description="Disordered" evidence="1">
    <location>
        <begin position="159"/>
        <end position="178"/>
    </location>
</feature>
<dbReference type="InterPro" id="IPR017776">
    <property type="entry name" value="FeS_assembly_SufT_put"/>
</dbReference>
<protein>
    <submittedName>
        <fullName evidence="3">FeS assembly SUF system protein SufT</fullName>
    </submittedName>
</protein>
<dbReference type="SUPFAM" id="SSF89360">
    <property type="entry name" value="HesB-like domain"/>
    <property type="match status" value="1"/>
</dbReference>
<dbReference type="InterPro" id="IPR002744">
    <property type="entry name" value="MIP18-like"/>
</dbReference>
<dbReference type="PANTHER" id="PTHR42831:SF1">
    <property type="entry name" value="FE-S PROTEIN MATURATION AUXILIARY FACTOR YITW"/>
    <property type="match status" value="1"/>
</dbReference>
<organism evidence="3 4">
    <name type="scientific">Pseudomonas fluorescens HK44</name>
    <dbReference type="NCBI Taxonomy" id="1042209"/>
    <lineage>
        <taxon>Bacteria</taxon>
        <taxon>Pseudomonadati</taxon>
        <taxon>Pseudomonadota</taxon>
        <taxon>Gammaproteobacteria</taxon>
        <taxon>Pseudomonadales</taxon>
        <taxon>Pseudomonadaceae</taxon>
        <taxon>Pseudomonas</taxon>
    </lineage>
</organism>
<dbReference type="InterPro" id="IPR052339">
    <property type="entry name" value="Fe-S_Maturation_MIP18"/>
</dbReference>
<dbReference type="HOGENOM" id="CLU_986479_0_0_6"/>
<dbReference type="Gene3D" id="2.60.300.12">
    <property type="entry name" value="HesB-like domain"/>
    <property type="match status" value="1"/>
</dbReference>
<proteinExistence type="predicted"/>
<name>A0A010RX66_PSEFL</name>
<dbReference type="eggNOG" id="COG2151">
    <property type="taxonomic scope" value="Bacteria"/>
</dbReference>
<accession>A0A010RX66</accession>
<dbReference type="Proteomes" id="UP000022611">
    <property type="component" value="Unassembled WGS sequence"/>
</dbReference>
<feature type="domain" description="MIP18 family-like" evidence="2">
    <location>
        <begin position="183"/>
        <end position="258"/>
    </location>
</feature>
<dbReference type="eggNOG" id="COG0316">
    <property type="taxonomic scope" value="Bacteria"/>
</dbReference>
<sequence length="282" mass="30805">MAAKFAIPSIHLREPARRVLLDALADGHVRGVRLRIDEHFAHEFFFERAAEGDITVEADGIKLLLDPASAGRADGLSVDFEYDLHGAGFHFDNPNKPGYLQPIELTRDCAVTLIPGGERLQLGRGERVVVTQALGGSFTVQISRGRLARIAAADADALGRDAQQQGQPQVSSQPTSRGGFDIQQVLDMLRTVYDPEIPVNVVDLGLIYHCETRLLADGGQRVEIKMSMTAPGCGMGDVLQEEARTKVQTIPGVSEVEVEIVWDPPWDQSRMSEAARLQLGLF</sequence>
<reference evidence="3 4" key="1">
    <citation type="journal article" date="2011" name="J. Bacteriol.">
        <title>Draft genome sequence of the polycyclic aromatic hydrocarbon-degrading, genetically engineered bioluminescent bioreporter Pseudomonas fluorescens HK44.</title>
        <authorList>
            <person name="Chauhan A."/>
            <person name="Layton A.C."/>
            <person name="Williams D.E."/>
            <person name="Smartt A.E."/>
            <person name="Ripp S."/>
            <person name="Karpinets T.V."/>
            <person name="Brown S.D."/>
            <person name="Sayler G.S."/>
        </authorList>
    </citation>
    <scope>NUCLEOTIDE SEQUENCE [LARGE SCALE GENOMIC DNA]</scope>
    <source>
        <strain evidence="3 4">HK44</strain>
    </source>
</reference>
<comment type="caution">
    <text evidence="3">The sequence shown here is derived from an EMBL/GenBank/DDBJ whole genome shotgun (WGS) entry which is preliminary data.</text>
</comment>
<dbReference type="Gene3D" id="3.30.300.130">
    <property type="entry name" value="Fe-S cluster assembly (FSCA)"/>
    <property type="match status" value="1"/>
</dbReference>
<dbReference type="NCBIfam" id="TIGR03406">
    <property type="entry name" value="FeS_long_SufT"/>
    <property type="match status" value="1"/>
</dbReference>
<dbReference type="EMBL" id="AFOY02000015">
    <property type="protein sequence ID" value="EXF93479.1"/>
    <property type="molecule type" value="Genomic_DNA"/>
</dbReference>
<evidence type="ECO:0000313" key="3">
    <source>
        <dbReference type="EMBL" id="EXF93479.1"/>
    </source>
</evidence>
<dbReference type="InterPro" id="IPR035903">
    <property type="entry name" value="HesB-like_dom_sf"/>
</dbReference>
<dbReference type="RefSeq" id="WP_019690259.1">
    <property type="nucleotide sequence ID" value="NZ_AFOY02000015.1"/>
</dbReference>
<dbReference type="PATRIC" id="fig|1042209.11.peg.3845"/>
<dbReference type="InterPro" id="IPR034904">
    <property type="entry name" value="FSCA_dom_sf"/>
</dbReference>
<evidence type="ECO:0000313" key="4">
    <source>
        <dbReference type="Proteomes" id="UP000022611"/>
    </source>
</evidence>
<evidence type="ECO:0000259" key="2">
    <source>
        <dbReference type="Pfam" id="PF01883"/>
    </source>
</evidence>
<gene>
    <name evidence="3" type="ORF">HK44_007320</name>
</gene>
<dbReference type="Pfam" id="PF01883">
    <property type="entry name" value="FeS_assembly_P"/>
    <property type="match status" value="1"/>
</dbReference>
<evidence type="ECO:0000256" key="1">
    <source>
        <dbReference type="SAM" id="MobiDB-lite"/>
    </source>
</evidence>
<feature type="compositionally biased region" description="Low complexity" evidence="1">
    <location>
        <begin position="159"/>
        <end position="174"/>
    </location>
</feature>
<dbReference type="PANTHER" id="PTHR42831">
    <property type="entry name" value="FE-S PROTEIN MATURATION AUXILIARY FACTOR YITW"/>
    <property type="match status" value="1"/>
</dbReference>
<dbReference type="OrthoDB" id="3684942at2"/>